<organism evidence="10">
    <name type="scientific">Oikopleura dioica</name>
    <name type="common">Tunicate</name>
    <dbReference type="NCBI Taxonomy" id="34765"/>
    <lineage>
        <taxon>Eukaryota</taxon>
        <taxon>Metazoa</taxon>
        <taxon>Chordata</taxon>
        <taxon>Tunicata</taxon>
        <taxon>Appendicularia</taxon>
        <taxon>Copelata</taxon>
        <taxon>Oikopleuridae</taxon>
        <taxon>Oikopleura</taxon>
    </lineage>
</organism>
<evidence type="ECO:0000313" key="10">
    <source>
        <dbReference type="EMBL" id="CBY11365.1"/>
    </source>
</evidence>
<dbReference type="Proteomes" id="UP000001307">
    <property type="component" value="Unassembled WGS sequence"/>
</dbReference>
<feature type="region of interest" description="Disordered" evidence="8">
    <location>
        <begin position="69"/>
        <end position="170"/>
    </location>
</feature>
<protein>
    <recommendedName>
        <fullName evidence="3">Nuclear migration protein nudC</fullName>
    </recommendedName>
    <alternativeName>
        <fullName evidence="6">Nuclear distribution protein C homolog</fullName>
    </alternativeName>
</protein>
<dbReference type="PROSITE" id="PS51203">
    <property type="entry name" value="CS"/>
    <property type="match status" value="1"/>
</dbReference>
<dbReference type="EMBL" id="FN653082">
    <property type="protein sequence ID" value="CBY11365.1"/>
    <property type="molecule type" value="Genomic_DNA"/>
</dbReference>
<dbReference type="Gene3D" id="2.60.40.790">
    <property type="match status" value="1"/>
</dbReference>
<dbReference type="PANTHER" id="PTHR12356:SF3">
    <property type="entry name" value="NUCLEAR MIGRATION PROTEIN NUDC"/>
    <property type="match status" value="1"/>
</dbReference>
<evidence type="ECO:0000256" key="3">
    <source>
        <dbReference type="ARBA" id="ARBA00017641"/>
    </source>
</evidence>
<dbReference type="GO" id="GO:0005737">
    <property type="term" value="C:cytoplasm"/>
    <property type="evidence" value="ECO:0007669"/>
    <property type="project" value="UniProtKB-SubCell"/>
</dbReference>
<evidence type="ECO:0000256" key="5">
    <source>
        <dbReference type="ARBA" id="ARBA00022553"/>
    </source>
</evidence>
<feature type="domain" description="CS" evidence="9">
    <location>
        <begin position="166"/>
        <end position="255"/>
    </location>
</feature>
<feature type="compositionally biased region" description="Basic and acidic residues" evidence="8">
    <location>
        <begin position="72"/>
        <end position="105"/>
    </location>
</feature>
<keyword evidence="4" id="KW-0963">Cytoplasm</keyword>
<proteinExistence type="inferred from homology"/>
<dbReference type="InterPro" id="IPR025934">
    <property type="entry name" value="NudC_N_dom"/>
</dbReference>
<dbReference type="InterPro" id="IPR037898">
    <property type="entry name" value="NudC_fam"/>
</dbReference>
<dbReference type="InParanoid" id="E4XNC7"/>
<comment type="function">
    <text evidence="7">Plays a role in neurogenesis and neuronal migration. Necessary for correct formation of mitotic spindles and chromosome separation during mitosis. Necessary for cytokinesis and cell proliferation.</text>
</comment>
<dbReference type="FunFam" id="2.60.40.790:FF:000001">
    <property type="entry name" value="Nuclear migration protein nudC"/>
    <property type="match status" value="1"/>
</dbReference>
<dbReference type="SUPFAM" id="SSF49764">
    <property type="entry name" value="HSP20-like chaperones"/>
    <property type="match status" value="1"/>
</dbReference>
<reference evidence="10" key="1">
    <citation type="journal article" date="2010" name="Science">
        <title>Plasticity of animal genome architecture unmasked by rapid evolution of a pelagic tunicate.</title>
        <authorList>
            <person name="Denoeud F."/>
            <person name="Henriet S."/>
            <person name="Mungpakdee S."/>
            <person name="Aury J.M."/>
            <person name="Da Silva C."/>
            <person name="Brinkmann H."/>
            <person name="Mikhaleva J."/>
            <person name="Olsen L.C."/>
            <person name="Jubin C."/>
            <person name="Canestro C."/>
            <person name="Bouquet J.M."/>
            <person name="Danks G."/>
            <person name="Poulain J."/>
            <person name="Campsteijn C."/>
            <person name="Adamski M."/>
            <person name="Cross I."/>
            <person name="Yadetie F."/>
            <person name="Muffato M."/>
            <person name="Louis A."/>
            <person name="Butcher S."/>
            <person name="Tsagkogeorga G."/>
            <person name="Konrad A."/>
            <person name="Singh S."/>
            <person name="Jensen M.F."/>
            <person name="Cong E.H."/>
            <person name="Eikeseth-Otteraa H."/>
            <person name="Noel B."/>
            <person name="Anthouard V."/>
            <person name="Porcel B.M."/>
            <person name="Kachouri-Lafond R."/>
            <person name="Nishino A."/>
            <person name="Ugolini M."/>
            <person name="Chourrout P."/>
            <person name="Nishida H."/>
            <person name="Aasland R."/>
            <person name="Huzurbazar S."/>
            <person name="Westhof E."/>
            <person name="Delsuc F."/>
            <person name="Lehrach H."/>
            <person name="Reinhardt R."/>
            <person name="Weissenbach J."/>
            <person name="Roy S.W."/>
            <person name="Artiguenave F."/>
            <person name="Postlethwait J.H."/>
            <person name="Manak J.R."/>
            <person name="Thompson E.M."/>
            <person name="Jaillon O."/>
            <person name="Du Pasquier L."/>
            <person name="Boudinot P."/>
            <person name="Liberles D.A."/>
            <person name="Volff J.N."/>
            <person name="Philippe H."/>
            <person name="Lenhard B."/>
            <person name="Roest Crollius H."/>
            <person name="Wincker P."/>
            <person name="Chourrout D."/>
        </authorList>
    </citation>
    <scope>NUCLEOTIDE SEQUENCE [LARGE SCALE GENOMIC DNA]</scope>
</reference>
<evidence type="ECO:0000256" key="2">
    <source>
        <dbReference type="ARBA" id="ARBA00010513"/>
    </source>
</evidence>
<evidence type="ECO:0000313" key="11">
    <source>
        <dbReference type="Proteomes" id="UP000001307"/>
    </source>
</evidence>
<evidence type="ECO:0000256" key="4">
    <source>
        <dbReference type="ARBA" id="ARBA00022490"/>
    </source>
</evidence>
<dbReference type="Pfam" id="PF04969">
    <property type="entry name" value="CS"/>
    <property type="match status" value="1"/>
</dbReference>
<dbReference type="FunCoup" id="E4XNC7">
    <property type="interactions" value="622"/>
</dbReference>
<evidence type="ECO:0000256" key="8">
    <source>
        <dbReference type="SAM" id="MobiDB-lite"/>
    </source>
</evidence>
<dbReference type="Pfam" id="PF14050">
    <property type="entry name" value="Nudc_N"/>
    <property type="match status" value="1"/>
</dbReference>
<gene>
    <name evidence="10" type="ORF">GSOID_T00015683001</name>
</gene>
<dbReference type="OrthoDB" id="416217at2759"/>
<keyword evidence="5" id="KW-0597">Phosphoprotein</keyword>
<dbReference type="GO" id="GO:0006457">
    <property type="term" value="P:protein folding"/>
    <property type="evidence" value="ECO:0007669"/>
    <property type="project" value="TreeGrafter"/>
</dbReference>
<evidence type="ECO:0000256" key="7">
    <source>
        <dbReference type="ARBA" id="ARBA00046142"/>
    </source>
</evidence>
<name>E4XNC7_OIKDI</name>
<comment type="subcellular location">
    <subcellularLocation>
        <location evidence="1">Cytoplasm</location>
    </subcellularLocation>
</comment>
<evidence type="ECO:0000256" key="1">
    <source>
        <dbReference type="ARBA" id="ARBA00004496"/>
    </source>
</evidence>
<sequence length="328" mass="38239">MADERFDGQFLHMAQYTDGGVRGLVDVFFSFLRRKTDFYTGSDEDLNESRKIAKELVDERFQHHAKIAFAEADSKKKEKAQQQKKLEEQRARERKRIEEEAKAPRIVEVTDEQAEKIEKQNSEAPNDAAGGDGSKFPKLKEDKPNCDEEEDEEDKDLLKPNSGNGADLENYQWTQTLQEVEVRVPFRLPKLKSRDVNVKIQKKRLYVALKNQDPVIDDEFPFEIKQEDSFWTLNNGTLTINIEKVNQMEWWSHLVTSDQKINCKKVSPENSKLSDLDGDTRSMVEKMMFDQRAKAMGEPTSEERKKQDMLKNFMKQHPEMDFSKAKFC</sequence>
<dbReference type="AlphaFoldDB" id="E4XNC7"/>
<evidence type="ECO:0000259" key="9">
    <source>
        <dbReference type="PROSITE" id="PS51203"/>
    </source>
</evidence>
<dbReference type="GO" id="GO:0051082">
    <property type="term" value="F:unfolded protein binding"/>
    <property type="evidence" value="ECO:0007669"/>
    <property type="project" value="TreeGrafter"/>
</dbReference>
<keyword evidence="11" id="KW-1185">Reference proteome</keyword>
<comment type="similarity">
    <text evidence="2">Belongs to the nudC family.</text>
</comment>
<dbReference type="InterPro" id="IPR008978">
    <property type="entry name" value="HSP20-like_chaperone"/>
</dbReference>
<evidence type="ECO:0000256" key="6">
    <source>
        <dbReference type="ARBA" id="ARBA00030427"/>
    </source>
</evidence>
<dbReference type="InterPro" id="IPR007052">
    <property type="entry name" value="CS_dom"/>
</dbReference>
<dbReference type="PANTHER" id="PTHR12356">
    <property type="entry name" value="NUCLEAR MOVEMENT PROTEIN NUDC"/>
    <property type="match status" value="1"/>
</dbReference>
<accession>E4XNC7</accession>